<dbReference type="Proteomes" id="UP000007062">
    <property type="component" value="Chromosome 3R"/>
</dbReference>
<dbReference type="EMBL" id="AAAB01008980">
    <property type="status" value="NOT_ANNOTATED_CDS"/>
    <property type="molecule type" value="Genomic_DNA"/>
</dbReference>
<dbReference type="InterPro" id="IPR013783">
    <property type="entry name" value="Ig-like_fold"/>
</dbReference>
<dbReference type="Gene3D" id="2.60.40.10">
    <property type="entry name" value="Immunoglobulins"/>
    <property type="match status" value="1"/>
</dbReference>
<dbReference type="EnsemblMetazoa" id="AGAP009829-RA">
    <property type="protein sequence ID" value="AGAP009829-PA"/>
    <property type="gene ID" value="AGAP009829"/>
</dbReference>
<organism evidence="2 3">
    <name type="scientific">Anopheles gambiae</name>
    <name type="common">African malaria mosquito</name>
    <dbReference type="NCBI Taxonomy" id="7165"/>
    <lineage>
        <taxon>Eukaryota</taxon>
        <taxon>Metazoa</taxon>
        <taxon>Ecdysozoa</taxon>
        <taxon>Arthropoda</taxon>
        <taxon>Hexapoda</taxon>
        <taxon>Insecta</taxon>
        <taxon>Pterygota</taxon>
        <taxon>Neoptera</taxon>
        <taxon>Endopterygota</taxon>
        <taxon>Diptera</taxon>
        <taxon>Nematocera</taxon>
        <taxon>Culicoidea</taxon>
        <taxon>Culicidae</taxon>
        <taxon>Anophelinae</taxon>
        <taxon>Anopheles</taxon>
    </lineage>
</organism>
<dbReference type="AlphaFoldDB" id="A0A1S4H280"/>
<keyword evidence="3" id="KW-1185">Reference proteome</keyword>
<evidence type="ECO:0000313" key="2">
    <source>
        <dbReference type="EnsemblMetazoa" id="AGAP009829-PA"/>
    </source>
</evidence>
<reference evidence="2" key="3">
    <citation type="submission" date="2020-05" db="UniProtKB">
        <authorList>
            <consortium name="EnsemblMetazoa"/>
        </authorList>
    </citation>
    <scope>IDENTIFICATION</scope>
    <source>
        <strain evidence="2">PEST</strain>
    </source>
</reference>
<dbReference type="InParanoid" id="A0A1S4H280"/>
<dbReference type="VEuPathDB" id="VectorBase:AGAP009829"/>
<dbReference type="PROSITE" id="PS50835">
    <property type="entry name" value="IG_LIKE"/>
    <property type="match status" value="1"/>
</dbReference>
<name>A0A1S4H280_ANOGA</name>
<evidence type="ECO:0000256" key="1">
    <source>
        <dbReference type="ARBA" id="ARBA00023157"/>
    </source>
</evidence>
<proteinExistence type="predicted"/>
<accession>A0A1S4H280</accession>
<reference evidence="2 3" key="1">
    <citation type="journal article" date="2002" name="Science">
        <title>The genome sequence of the malaria mosquito Anopheles gambiae.</title>
        <authorList>
            <person name="Holt R.A."/>
            <person name="Subramanian G.M."/>
            <person name="Halpern A."/>
            <person name="Sutton G.G."/>
            <person name="Charlab R."/>
            <person name="Nusskern D.R."/>
            <person name="Wincker P."/>
            <person name="Clark A.G."/>
            <person name="Ribeiro J.M."/>
            <person name="Wides R."/>
            <person name="Salzberg S.L."/>
            <person name="Loftus B."/>
            <person name="Yandell M."/>
            <person name="Majoros W.H."/>
            <person name="Rusch D.B."/>
            <person name="Lai Z."/>
            <person name="Kraft C.L."/>
            <person name="Abril J.F."/>
            <person name="Anthouard V."/>
            <person name="Arensburger P."/>
            <person name="Atkinson P.W."/>
            <person name="Baden H."/>
            <person name="de Berardinis V."/>
            <person name="Baldwin D."/>
            <person name="Benes V."/>
            <person name="Biedler J."/>
            <person name="Blass C."/>
            <person name="Bolanos R."/>
            <person name="Boscus D."/>
            <person name="Barnstead M."/>
            <person name="Cai S."/>
            <person name="Center A."/>
            <person name="Chaturverdi K."/>
            <person name="Christophides G.K."/>
            <person name="Chrystal M.A."/>
            <person name="Clamp M."/>
            <person name="Cravchik A."/>
            <person name="Curwen V."/>
            <person name="Dana A."/>
            <person name="Delcher A."/>
            <person name="Dew I."/>
            <person name="Evans C.A."/>
            <person name="Flanigan M."/>
            <person name="Grundschober-Freimoser A."/>
            <person name="Friedli L."/>
            <person name="Gu Z."/>
            <person name="Guan P."/>
            <person name="Guigo R."/>
            <person name="Hillenmeyer M.E."/>
            <person name="Hladun S.L."/>
            <person name="Hogan J.R."/>
            <person name="Hong Y.S."/>
            <person name="Hoover J."/>
            <person name="Jaillon O."/>
            <person name="Ke Z."/>
            <person name="Kodira C."/>
            <person name="Kokoza E."/>
            <person name="Koutsos A."/>
            <person name="Letunic I."/>
            <person name="Levitsky A."/>
            <person name="Liang Y."/>
            <person name="Lin J.J."/>
            <person name="Lobo N.F."/>
            <person name="Lopez J.R."/>
            <person name="Malek J.A."/>
            <person name="McIntosh T.C."/>
            <person name="Meister S."/>
            <person name="Miller J."/>
            <person name="Mobarry C."/>
            <person name="Mongin E."/>
            <person name="Murphy S.D."/>
            <person name="O'Brochta D.A."/>
            <person name="Pfannkoch C."/>
            <person name="Qi R."/>
            <person name="Regier M.A."/>
            <person name="Remington K."/>
            <person name="Shao H."/>
            <person name="Sharakhova M.V."/>
            <person name="Sitter C.D."/>
            <person name="Shetty J."/>
            <person name="Smith T.J."/>
            <person name="Strong R."/>
            <person name="Sun J."/>
            <person name="Thomasova D."/>
            <person name="Ton L.Q."/>
            <person name="Topalis P."/>
            <person name="Tu Z."/>
            <person name="Unger M.F."/>
            <person name="Walenz B."/>
            <person name="Wang A."/>
            <person name="Wang J."/>
            <person name="Wang M."/>
            <person name="Wang X."/>
            <person name="Woodford K.J."/>
            <person name="Wortman J.R."/>
            <person name="Wu M."/>
            <person name="Yao A."/>
            <person name="Zdobnov E.M."/>
            <person name="Zhang H."/>
            <person name="Zhao Q."/>
            <person name="Zhao S."/>
            <person name="Zhu S.C."/>
            <person name="Zhimulev I."/>
            <person name="Coluzzi M."/>
            <person name="della Torre A."/>
            <person name="Roth C.W."/>
            <person name="Louis C."/>
            <person name="Kalush F."/>
            <person name="Mural R.J."/>
            <person name="Myers E.W."/>
            <person name="Adams M.D."/>
            <person name="Smith H.O."/>
            <person name="Broder S."/>
            <person name="Gardner M.J."/>
            <person name="Fraser C.M."/>
            <person name="Birney E."/>
            <person name="Bork P."/>
            <person name="Brey P.T."/>
            <person name="Venter J.C."/>
            <person name="Weissenbach J."/>
            <person name="Kafatos F.C."/>
            <person name="Collins F.H."/>
            <person name="Hoffman S.L."/>
        </authorList>
    </citation>
    <scope>NUCLEOTIDE SEQUENCE [LARGE SCALE GENOMIC DNA]</scope>
    <source>
        <strain evidence="2 3">PEST</strain>
    </source>
</reference>
<dbReference type="VEuPathDB" id="VectorBase:AGAMI1_011580"/>
<dbReference type="PANTHER" id="PTHR21261:SF8">
    <property type="entry name" value="BEATEN PATH IA, ISOFORM B-RELATED"/>
    <property type="match status" value="1"/>
</dbReference>
<protein>
    <submittedName>
        <fullName evidence="2">Uncharacterized protein</fullName>
    </submittedName>
</protein>
<keyword evidence="1" id="KW-1015">Disulfide bond</keyword>
<dbReference type="FunFam" id="2.60.40.10:FF:000437">
    <property type="entry name" value="Beat-IIIc, isoform A"/>
    <property type="match status" value="1"/>
</dbReference>
<reference evidence="2 3" key="2">
    <citation type="journal article" date="2004" name="Trends Parasitol.">
        <title>The Anopheles gambiae genome: an update.</title>
        <authorList>
            <person name="Mongin E."/>
            <person name="Louis C."/>
            <person name="Holt R.A."/>
            <person name="Birney E."/>
            <person name="Collins F.H."/>
        </authorList>
    </citation>
    <scope>NUCLEOTIDE SEQUENCE [LARGE SCALE GENOMIC DNA]</scope>
    <source>
        <strain evidence="2 3">PEST</strain>
    </source>
</reference>
<sequence length="318" mass="34841">MEGAELYSVKWYKGKREFFRYTPKEIPALKSFVVAGLSVERPLSNGSHLTLVAVEPAATGKYSCEVSADLPSFDTMIVSSEMEVVDVPVTKPLITGIKQFYRIGDVVLGNCTSYNSKPAANLTWLLDDKKINASQMMQYPIYKDQRSGLDTSTLGLFFHLSHHFLGRSKLKFSCIAVIYDVYEQRVDRWIEDERPKLMAASASPVGLNPVNYVHSIYDQSSAASSYHHHDSSDFDNQNSDAYMTQIQGDMSSTASRAGGAERIILTLGALHPASRTAVAAVMQIVFSTLVALLSGGSVGQRPASCGRHRSISSLVALV</sequence>
<dbReference type="InterPro" id="IPR007110">
    <property type="entry name" value="Ig-like_dom"/>
</dbReference>
<dbReference type="PANTHER" id="PTHR21261">
    <property type="entry name" value="BEAT PROTEIN"/>
    <property type="match status" value="1"/>
</dbReference>
<dbReference type="FunFam" id="2.60.40.10:FF:002337">
    <property type="entry name" value="Beat protein"/>
    <property type="match status" value="1"/>
</dbReference>
<evidence type="ECO:0000313" key="3">
    <source>
        <dbReference type="Proteomes" id="UP000007062"/>
    </source>
</evidence>
<dbReference type="Pfam" id="PF08205">
    <property type="entry name" value="C2-set_2"/>
    <property type="match status" value="1"/>
</dbReference>
<dbReference type="InterPro" id="IPR013162">
    <property type="entry name" value="CD80_C2-set"/>
</dbReference>
<dbReference type="GO" id="GO:0008045">
    <property type="term" value="P:motor neuron axon guidance"/>
    <property type="evidence" value="ECO:0000318"/>
    <property type="project" value="GO_Central"/>
</dbReference>